<dbReference type="Proteomes" id="UP000236520">
    <property type="component" value="Unassembled WGS sequence"/>
</dbReference>
<evidence type="ECO:0000256" key="1">
    <source>
        <dbReference type="SAM" id="MobiDB-lite"/>
    </source>
</evidence>
<protein>
    <submittedName>
        <fullName evidence="2">Uncharacterized protein</fullName>
    </submittedName>
</protein>
<evidence type="ECO:0000313" key="2">
    <source>
        <dbReference type="EMBL" id="PNG95340.1"/>
    </source>
</evidence>
<dbReference type="EMBL" id="LJIW01000001">
    <property type="protein sequence ID" value="PNG95340.1"/>
    <property type="molecule type" value="Genomic_DNA"/>
</dbReference>
<dbReference type="AlphaFoldDB" id="A0A2J7Z4Z0"/>
<organism evidence="2 3">
    <name type="scientific">Streptomyces malaysiensis</name>
    <dbReference type="NCBI Taxonomy" id="92644"/>
    <lineage>
        <taxon>Bacteria</taxon>
        <taxon>Bacillati</taxon>
        <taxon>Actinomycetota</taxon>
        <taxon>Actinomycetes</taxon>
        <taxon>Kitasatosporales</taxon>
        <taxon>Streptomycetaceae</taxon>
        <taxon>Streptomyces</taxon>
        <taxon>Streptomyces violaceusniger group</taxon>
    </lineage>
</organism>
<feature type="compositionally biased region" description="Low complexity" evidence="1">
    <location>
        <begin position="17"/>
        <end position="28"/>
    </location>
</feature>
<comment type="caution">
    <text evidence="2">The sequence shown here is derived from an EMBL/GenBank/DDBJ whole genome shotgun (WGS) entry which is preliminary data.</text>
</comment>
<proteinExistence type="predicted"/>
<accession>A0A2J7Z4Z0</accession>
<gene>
    <name evidence="2" type="ORF">SMF913_11365</name>
</gene>
<sequence length="56" mass="5651">MRDVLEPPGSRWAEGKASAPATVAAAHHSAPHRPGASIDGLGPAHRAGPIHLGTGR</sequence>
<evidence type="ECO:0000313" key="3">
    <source>
        <dbReference type="Proteomes" id="UP000236520"/>
    </source>
</evidence>
<reference evidence="2 3" key="1">
    <citation type="submission" date="2015-09" db="EMBL/GenBank/DDBJ databases">
        <title>Genome sequence, genome mining and natural product profiling of a biocontrol bacterium Streptomyces malaysiensis F913.</title>
        <authorList>
            <person name="Xu Y."/>
            <person name="Wei J."/>
            <person name="Xie J."/>
            <person name="Li T."/>
            <person name="Zhou Z."/>
        </authorList>
    </citation>
    <scope>NUCLEOTIDE SEQUENCE [LARGE SCALE GENOMIC DNA]</scope>
    <source>
        <strain evidence="2 3">F913</strain>
    </source>
</reference>
<keyword evidence="3" id="KW-1185">Reference proteome</keyword>
<feature type="region of interest" description="Disordered" evidence="1">
    <location>
        <begin position="1"/>
        <end position="56"/>
    </location>
</feature>
<name>A0A2J7Z4Z0_STRMQ</name>